<keyword evidence="2" id="KW-1185">Reference proteome</keyword>
<evidence type="ECO:0000313" key="2">
    <source>
        <dbReference type="Proteomes" id="UP001054945"/>
    </source>
</evidence>
<organism evidence="1 2">
    <name type="scientific">Caerostris extrusa</name>
    <name type="common">Bark spider</name>
    <name type="synonym">Caerostris bankana</name>
    <dbReference type="NCBI Taxonomy" id="172846"/>
    <lineage>
        <taxon>Eukaryota</taxon>
        <taxon>Metazoa</taxon>
        <taxon>Ecdysozoa</taxon>
        <taxon>Arthropoda</taxon>
        <taxon>Chelicerata</taxon>
        <taxon>Arachnida</taxon>
        <taxon>Araneae</taxon>
        <taxon>Araneomorphae</taxon>
        <taxon>Entelegynae</taxon>
        <taxon>Araneoidea</taxon>
        <taxon>Araneidae</taxon>
        <taxon>Caerostris</taxon>
    </lineage>
</organism>
<reference evidence="1 2" key="1">
    <citation type="submission" date="2021-06" db="EMBL/GenBank/DDBJ databases">
        <title>Caerostris extrusa draft genome.</title>
        <authorList>
            <person name="Kono N."/>
            <person name="Arakawa K."/>
        </authorList>
    </citation>
    <scope>NUCLEOTIDE SEQUENCE [LARGE SCALE GENOMIC DNA]</scope>
</reference>
<name>A0AAV4QWU0_CAEEX</name>
<sequence length="73" mass="8481">MWVIGGDGKDEKDESHRNSRIWQGLDKSYRNKYSQSEELENMMSQQVSACNVLMNDGQKCNVLIDQRSNVRDD</sequence>
<comment type="caution">
    <text evidence="1">The sequence shown here is derived from an EMBL/GenBank/DDBJ whole genome shotgun (WGS) entry which is preliminary data.</text>
</comment>
<gene>
    <name evidence="1" type="ORF">CEXT_87821</name>
</gene>
<dbReference type="AlphaFoldDB" id="A0AAV4QWU0"/>
<evidence type="ECO:0000313" key="1">
    <source>
        <dbReference type="EMBL" id="GIY13720.1"/>
    </source>
</evidence>
<protein>
    <submittedName>
        <fullName evidence="1">Uncharacterized protein</fullName>
    </submittedName>
</protein>
<dbReference type="Proteomes" id="UP001054945">
    <property type="component" value="Unassembled WGS sequence"/>
</dbReference>
<proteinExistence type="predicted"/>
<dbReference type="EMBL" id="BPLR01006988">
    <property type="protein sequence ID" value="GIY13720.1"/>
    <property type="molecule type" value="Genomic_DNA"/>
</dbReference>
<accession>A0AAV4QWU0</accession>